<dbReference type="PANTHER" id="PTHR10801">
    <property type="entry name" value="24-DEHYDROCHOLESTEROL REDUCTASE"/>
    <property type="match status" value="1"/>
</dbReference>
<dbReference type="EMBL" id="MHLB01000064">
    <property type="protein sequence ID" value="OGZ00463.1"/>
    <property type="molecule type" value="Genomic_DNA"/>
</dbReference>
<dbReference type="InterPro" id="IPR006094">
    <property type="entry name" value="Oxid_FAD_bind_N"/>
</dbReference>
<dbReference type="InterPro" id="IPR016169">
    <property type="entry name" value="FAD-bd_PCMH_sub2"/>
</dbReference>
<dbReference type="GO" id="GO:0000246">
    <property type="term" value="F:Delta24(24-1) sterol reductase activity"/>
    <property type="evidence" value="ECO:0007669"/>
    <property type="project" value="TreeGrafter"/>
</dbReference>
<dbReference type="GO" id="GO:0005737">
    <property type="term" value="C:cytoplasm"/>
    <property type="evidence" value="ECO:0007669"/>
    <property type="project" value="TreeGrafter"/>
</dbReference>
<dbReference type="InterPro" id="IPR016166">
    <property type="entry name" value="FAD-bd_PCMH"/>
</dbReference>
<keyword evidence="3" id="KW-0812">Transmembrane</keyword>
<dbReference type="EC" id="1.3.1.72" evidence="2"/>
<evidence type="ECO:0000256" key="6">
    <source>
        <dbReference type="ARBA" id="ARBA00023136"/>
    </source>
</evidence>
<dbReference type="Gene3D" id="3.30.465.10">
    <property type="match status" value="1"/>
</dbReference>
<keyword evidence="5" id="KW-0560">Oxidoreductase</keyword>
<evidence type="ECO:0000256" key="2">
    <source>
        <dbReference type="ARBA" id="ARBA00012405"/>
    </source>
</evidence>
<evidence type="ECO:0000259" key="7">
    <source>
        <dbReference type="PROSITE" id="PS51387"/>
    </source>
</evidence>
<proteinExistence type="predicted"/>
<gene>
    <name evidence="8" type="ORF">A2946_00420</name>
</gene>
<accession>A0A1G2CGE1</accession>
<dbReference type="InterPro" id="IPR036318">
    <property type="entry name" value="FAD-bd_PCMH-like_sf"/>
</dbReference>
<evidence type="ECO:0000313" key="8">
    <source>
        <dbReference type="EMBL" id="OGZ00463.1"/>
    </source>
</evidence>
<name>A0A1G2CGE1_9BACT</name>
<evidence type="ECO:0000256" key="1">
    <source>
        <dbReference type="ARBA" id="ARBA00004167"/>
    </source>
</evidence>
<comment type="caution">
    <text evidence="8">The sequence shown here is derived from an EMBL/GenBank/DDBJ whole genome shotgun (WGS) entry which is preliminary data.</text>
</comment>
<sequence>MTKQETHTLDVSNVCRQVKEAYRQKNKLSVYHGTTNSTRSLRFKTGEFVDISKLNRILAISEKERYALVEPNVPMDKLLRATLKAGLMPAVVPEFPGITLGGGIQGGAGESSSFKYGGVHNGCEEYEMVLGNGELVKASANENADLYWGTACSYGTLGIITLAKLHLLPAKRYVRLAYRTVRGAEEAVALLAASARKDFDYIDGILFSKNFGVVMTGKLTDDNQNLPIATFHKATDEWFYLHAESFSQRHPNGEECIPLVDYLFRYDRGAFWAGKYAFRRANVPFNRVTRFLLNPFFKTRTMYRLLHTTNASQQYVSQDICFPQKTTLQFIRFVDETLNIYPLWLLPIKPALHEKLAPSWLQDNLAINVGVWSESTRDADKFISLNRTMEAVAKNLGGRKTLYAHAYYTREEFWKIYDLGWYEALRKKYYATDVFPDIYEKTNVSRKYTPSLRKGLWDFIKSPFKIPIDASKPE</sequence>
<evidence type="ECO:0000256" key="5">
    <source>
        <dbReference type="ARBA" id="ARBA00023002"/>
    </source>
</evidence>
<dbReference type="GO" id="GO:0071949">
    <property type="term" value="F:FAD binding"/>
    <property type="evidence" value="ECO:0007669"/>
    <property type="project" value="InterPro"/>
</dbReference>
<dbReference type="GO" id="GO:0008202">
    <property type="term" value="P:steroid metabolic process"/>
    <property type="evidence" value="ECO:0007669"/>
    <property type="project" value="TreeGrafter"/>
</dbReference>
<dbReference type="InterPro" id="IPR040165">
    <property type="entry name" value="Diminuto-like"/>
</dbReference>
<dbReference type="PROSITE" id="PS51387">
    <property type="entry name" value="FAD_PCMH"/>
    <property type="match status" value="1"/>
</dbReference>
<dbReference type="GO" id="GO:0016020">
    <property type="term" value="C:membrane"/>
    <property type="evidence" value="ECO:0007669"/>
    <property type="project" value="UniProtKB-SubCell"/>
</dbReference>
<keyword evidence="6" id="KW-0472">Membrane</keyword>
<feature type="domain" description="FAD-binding PCMH-type" evidence="7">
    <location>
        <begin position="1"/>
        <end position="170"/>
    </location>
</feature>
<evidence type="ECO:0000256" key="3">
    <source>
        <dbReference type="ARBA" id="ARBA00022692"/>
    </source>
</evidence>
<comment type="subcellular location">
    <subcellularLocation>
        <location evidence="1">Membrane</location>
        <topology evidence="1">Single-pass membrane protein</topology>
    </subcellularLocation>
</comment>
<dbReference type="GO" id="GO:0050614">
    <property type="term" value="F:Delta24-sterol reductase activity"/>
    <property type="evidence" value="ECO:0007669"/>
    <property type="project" value="UniProtKB-EC"/>
</dbReference>
<dbReference type="SUPFAM" id="SSF56176">
    <property type="entry name" value="FAD-binding/transporter-associated domain-like"/>
    <property type="match status" value="1"/>
</dbReference>
<organism evidence="8 9">
    <name type="scientific">Candidatus Liptonbacteria bacterium RIFCSPLOWO2_01_FULL_53_13</name>
    <dbReference type="NCBI Taxonomy" id="1798651"/>
    <lineage>
        <taxon>Bacteria</taxon>
        <taxon>Candidatus Liptoniibacteriota</taxon>
    </lineage>
</organism>
<keyword evidence="4" id="KW-1133">Transmembrane helix</keyword>
<evidence type="ECO:0000313" key="9">
    <source>
        <dbReference type="Proteomes" id="UP000178348"/>
    </source>
</evidence>
<protein>
    <recommendedName>
        <fullName evidence="2">Delta(24)-sterol reductase</fullName>
        <ecNumber evidence="2">1.3.1.72</ecNumber>
    </recommendedName>
</protein>
<evidence type="ECO:0000256" key="4">
    <source>
        <dbReference type="ARBA" id="ARBA00022989"/>
    </source>
</evidence>
<dbReference type="AlphaFoldDB" id="A0A1G2CGE1"/>
<dbReference type="Proteomes" id="UP000178348">
    <property type="component" value="Unassembled WGS sequence"/>
</dbReference>
<dbReference type="Pfam" id="PF01565">
    <property type="entry name" value="FAD_binding_4"/>
    <property type="match status" value="1"/>
</dbReference>
<dbReference type="PANTHER" id="PTHR10801:SF0">
    <property type="entry name" value="DELTA(24)-STEROL REDUCTASE"/>
    <property type="match status" value="1"/>
</dbReference>
<reference evidence="8 9" key="1">
    <citation type="journal article" date="2016" name="Nat. Commun.">
        <title>Thousands of microbial genomes shed light on interconnected biogeochemical processes in an aquifer system.</title>
        <authorList>
            <person name="Anantharaman K."/>
            <person name="Brown C.T."/>
            <person name="Hug L.A."/>
            <person name="Sharon I."/>
            <person name="Castelle C.J."/>
            <person name="Probst A.J."/>
            <person name="Thomas B.C."/>
            <person name="Singh A."/>
            <person name="Wilkins M.J."/>
            <person name="Karaoz U."/>
            <person name="Brodie E.L."/>
            <person name="Williams K.H."/>
            <person name="Hubbard S.S."/>
            <person name="Banfield J.F."/>
        </authorList>
    </citation>
    <scope>NUCLEOTIDE SEQUENCE [LARGE SCALE GENOMIC DNA]</scope>
</reference>